<dbReference type="RefSeq" id="WP_246904876.1">
    <property type="nucleotide sequence ID" value="NZ_JALJRB010000006.1"/>
</dbReference>
<dbReference type="GO" id="GO:0120159">
    <property type="term" value="F:rRNA pseudouridine synthase activity"/>
    <property type="evidence" value="ECO:0007669"/>
    <property type="project" value="UniProtKB-ARBA"/>
</dbReference>
<dbReference type="AlphaFoldDB" id="A0AA41R166"/>
<dbReference type="PROSITE" id="PS01129">
    <property type="entry name" value="PSI_RLU"/>
    <property type="match status" value="1"/>
</dbReference>
<comment type="similarity">
    <text evidence="1 6">Belongs to the pseudouridine synthase RluA family.</text>
</comment>
<dbReference type="InterPro" id="IPR050188">
    <property type="entry name" value="RluA_PseudoU_synthase"/>
</dbReference>
<dbReference type="EC" id="5.4.99.-" evidence="6"/>
<dbReference type="InterPro" id="IPR036986">
    <property type="entry name" value="S4_RNA-bd_sf"/>
</dbReference>
<dbReference type="Proteomes" id="UP001165427">
    <property type="component" value="Unassembled WGS sequence"/>
</dbReference>
<gene>
    <name evidence="9" type="ORF">MRX98_07760</name>
</gene>
<dbReference type="SMART" id="SM00363">
    <property type="entry name" value="S4"/>
    <property type="match status" value="1"/>
</dbReference>
<reference evidence="9" key="1">
    <citation type="submission" date="2022-04" db="EMBL/GenBank/DDBJ databases">
        <title>Desulfatitalea alkaliphila sp. nov., a novel anaerobic sulfate-reducing bacterium isolated from terrestrial mud volcano, Taman Peninsula, Russia.</title>
        <authorList>
            <person name="Khomyakova M.A."/>
            <person name="Merkel A.Y."/>
            <person name="Slobodkin A.I."/>
        </authorList>
    </citation>
    <scope>NUCLEOTIDE SEQUENCE</scope>
    <source>
        <strain evidence="9">M08but</strain>
    </source>
</reference>
<dbReference type="Pfam" id="PF01479">
    <property type="entry name" value="S4"/>
    <property type="match status" value="1"/>
</dbReference>
<dbReference type="CDD" id="cd00165">
    <property type="entry name" value="S4"/>
    <property type="match status" value="1"/>
</dbReference>
<evidence type="ECO:0000256" key="6">
    <source>
        <dbReference type="RuleBase" id="RU362028"/>
    </source>
</evidence>
<evidence type="ECO:0000256" key="4">
    <source>
        <dbReference type="PIRSR" id="PIRSR606225-1"/>
    </source>
</evidence>
<evidence type="ECO:0000313" key="10">
    <source>
        <dbReference type="Proteomes" id="UP001165427"/>
    </source>
</evidence>
<evidence type="ECO:0000256" key="7">
    <source>
        <dbReference type="SAM" id="MobiDB-lite"/>
    </source>
</evidence>
<evidence type="ECO:0000256" key="5">
    <source>
        <dbReference type="PROSITE-ProRule" id="PRU00182"/>
    </source>
</evidence>
<dbReference type="Gene3D" id="3.10.290.10">
    <property type="entry name" value="RNA-binding S4 domain"/>
    <property type="match status" value="1"/>
</dbReference>
<organism evidence="9 10">
    <name type="scientific">Desulfatitalea alkaliphila</name>
    <dbReference type="NCBI Taxonomy" id="2929485"/>
    <lineage>
        <taxon>Bacteria</taxon>
        <taxon>Pseudomonadati</taxon>
        <taxon>Thermodesulfobacteriota</taxon>
        <taxon>Desulfobacteria</taxon>
        <taxon>Desulfobacterales</taxon>
        <taxon>Desulfosarcinaceae</taxon>
        <taxon>Desulfatitalea</taxon>
    </lineage>
</organism>
<proteinExistence type="inferred from homology"/>
<evidence type="ECO:0000256" key="3">
    <source>
        <dbReference type="ARBA" id="ARBA00023235"/>
    </source>
</evidence>
<dbReference type="PROSITE" id="PS50889">
    <property type="entry name" value="S4"/>
    <property type="match status" value="1"/>
</dbReference>
<name>A0AA41R166_9BACT</name>
<dbReference type="InterPro" id="IPR002942">
    <property type="entry name" value="S4_RNA-bd"/>
</dbReference>
<evidence type="ECO:0000256" key="1">
    <source>
        <dbReference type="ARBA" id="ARBA00010876"/>
    </source>
</evidence>
<comment type="function">
    <text evidence="6">Responsible for synthesis of pseudouridine from uracil.</text>
</comment>
<keyword evidence="10" id="KW-1185">Reference proteome</keyword>
<dbReference type="PANTHER" id="PTHR21600:SF44">
    <property type="entry name" value="RIBOSOMAL LARGE SUBUNIT PSEUDOURIDINE SYNTHASE D"/>
    <property type="match status" value="1"/>
</dbReference>
<sequence length="344" mass="37557">MPLKSRLFSPLKKTNSKPPQPSVQAESERFERHVSAVEAGIRLDSFIADHLPGVSRSRAAALVRQGAIQVDGASRKPSYKVTPGDTIAGCIPPPTIPDLMPEPLPLDVLFEDESLIVIAKPAGLVVHPAAGHADGTLVNALLHHCPDLAGIGGERRPGIVHRLDKDTSGVMVVAKNDAAHQALSDQFKARHIQKRYLALVWGSPGENCGTIDLPIGRHPVDRKRMAVVPGRGRSACTLWFVRERFGGYATLLTLDLKTGRTHQIRVHCQAIRHPIIGDPVYGRRPSRSQVRHPGSAHHILGQAERQMLHAARLCFAHPLTGAKMTFEAPLPEDMVILIEQLRMP</sequence>
<dbReference type="EMBL" id="JALJRB010000006">
    <property type="protein sequence ID" value="MCJ8500464.1"/>
    <property type="molecule type" value="Genomic_DNA"/>
</dbReference>
<evidence type="ECO:0000313" key="9">
    <source>
        <dbReference type="EMBL" id="MCJ8500464.1"/>
    </source>
</evidence>
<evidence type="ECO:0000259" key="8">
    <source>
        <dbReference type="SMART" id="SM00363"/>
    </source>
</evidence>
<dbReference type="GO" id="GO:0000455">
    <property type="term" value="P:enzyme-directed rRNA pseudouridine synthesis"/>
    <property type="evidence" value="ECO:0007669"/>
    <property type="project" value="TreeGrafter"/>
</dbReference>
<dbReference type="SUPFAM" id="SSF55174">
    <property type="entry name" value="Alpha-L RNA-binding motif"/>
    <property type="match status" value="1"/>
</dbReference>
<keyword evidence="3 6" id="KW-0413">Isomerase</keyword>
<comment type="caution">
    <text evidence="9">The sequence shown here is derived from an EMBL/GenBank/DDBJ whole genome shotgun (WGS) entry which is preliminary data.</text>
</comment>
<dbReference type="InterPro" id="IPR006225">
    <property type="entry name" value="PsdUridine_synth_RluC/D"/>
</dbReference>
<dbReference type="InterPro" id="IPR020103">
    <property type="entry name" value="PsdUridine_synth_cat_dom_sf"/>
</dbReference>
<keyword evidence="2 5" id="KW-0694">RNA-binding</keyword>
<accession>A0AA41R166</accession>
<dbReference type="PANTHER" id="PTHR21600">
    <property type="entry name" value="MITOCHONDRIAL RNA PSEUDOURIDINE SYNTHASE"/>
    <property type="match status" value="1"/>
</dbReference>
<protein>
    <recommendedName>
        <fullName evidence="6">Pseudouridine synthase</fullName>
        <ecNumber evidence="6">5.4.99.-</ecNumber>
    </recommendedName>
</protein>
<dbReference type="InterPro" id="IPR006224">
    <property type="entry name" value="PsdUridine_synth_RluA-like_CS"/>
</dbReference>
<dbReference type="Pfam" id="PF00849">
    <property type="entry name" value="PseudoU_synth_2"/>
    <property type="match status" value="1"/>
</dbReference>
<comment type="catalytic activity">
    <reaction evidence="6">
        <text>a uridine in RNA = a pseudouridine in RNA</text>
        <dbReference type="Rhea" id="RHEA:48348"/>
        <dbReference type="Rhea" id="RHEA-COMP:12068"/>
        <dbReference type="Rhea" id="RHEA-COMP:12069"/>
        <dbReference type="ChEBI" id="CHEBI:65314"/>
        <dbReference type="ChEBI" id="CHEBI:65315"/>
    </reaction>
</comment>
<dbReference type="InterPro" id="IPR006145">
    <property type="entry name" value="PsdUridine_synth_RsuA/RluA"/>
</dbReference>
<dbReference type="GO" id="GO:0003723">
    <property type="term" value="F:RNA binding"/>
    <property type="evidence" value="ECO:0007669"/>
    <property type="project" value="UniProtKB-KW"/>
</dbReference>
<feature type="compositionally biased region" description="Polar residues" evidence="7">
    <location>
        <begin position="12"/>
        <end position="25"/>
    </location>
</feature>
<evidence type="ECO:0000256" key="2">
    <source>
        <dbReference type="ARBA" id="ARBA00022884"/>
    </source>
</evidence>
<dbReference type="Gene3D" id="3.30.2350.10">
    <property type="entry name" value="Pseudouridine synthase"/>
    <property type="match status" value="1"/>
</dbReference>
<dbReference type="NCBIfam" id="TIGR00005">
    <property type="entry name" value="rluA_subfam"/>
    <property type="match status" value="1"/>
</dbReference>
<feature type="domain" description="RNA-binding S4" evidence="8">
    <location>
        <begin position="41"/>
        <end position="105"/>
    </location>
</feature>
<feature type="region of interest" description="Disordered" evidence="7">
    <location>
        <begin position="1"/>
        <end position="27"/>
    </location>
</feature>
<dbReference type="CDD" id="cd02869">
    <property type="entry name" value="PseudoU_synth_RluA_like"/>
    <property type="match status" value="1"/>
</dbReference>
<feature type="active site" evidence="4">
    <location>
        <position position="164"/>
    </location>
</feature>
<dbReference type="FunFam" id="3.30.2350.10:FF:000006">
    <property type="entry name" value="Pseudouridine synthase"/>
    <property type="match status" value="1"/>
</dbReference>
<dbReference type="SUPFAM" id="SSF55120">
    <property type="entry name" value="Pseudouridine synthase"/>
    <property type="match status" value="1"/>
</dbReference>